<evidence type="ECO:0000256" key="1">
    <source>
        <dbReference type="ARBA" id="ARBA00004127"/>
    </source>
</evidence>
<feature type="transmembrane region" description="Helical" evidence="8">
    <location>
        <begin position="388"/>
        <end position="407"/>
    </location>
</feature>
<feature type="compositionally biased region" description="Basic and acidic residues" evidence="7">
    <location>
        <begin position="13"/>
        <end position="22"/>
    </location>
</feature>
<keyword evidence="4 8" id="KW-0812">Transmembrane</keyword>
<feature type="transmembrane region" description="Helical" evidence="8">
    <location>
        <begin position="362"/>
        <end position="381"/>
    </location>
</feature>
<keyword evidence="3" id="KW-0813">Transport</keyword>
<feature type="transmembrane region" description="Helical" evidence="8">
    <location>
        <begin position="330"/>
        <end position="350"/>
    </location>
</feature>
<evidence type="ECO:0000256" key="4">
    <source>
        <dbReference type="ARBA" id="ARBA00022692"/>
    </source>
</evidence>
<feature type="transmembrane region" description="Helical" evidence="8">
    <location>
        <begin position="298"/>
        <end position="318"/>
    </location>
</feature>
<keyword evidence="6 8" id="KW-0472">Membrane</keyword>
<evidence type="ECO:0000256" key="7">
    <source>
        <dbReference type="SAM" id="MobiDB-lite"/>
    </source>
</evidence>
<name>A0A450WJZ3_9GAMM</name>
<dbReference type="PANTHER" id="PTHR43337:SF1">
    <property type="entry name" value="XANTHINE_URACIL PERMEASE C887.17-RELATED"/>
    <property type="match status" value="1"/>
</dbReference>
<keyword evidence="5 8" id="KW-1133">Transmembrane helix</keyword>
<evidence type="ECO:0000256" key="6">
    <source>
        <dbReference type="ARBA" id="ARBA00023136"/>
    </source>
</evidence>
<dbReference type="GO" id="GO:0005345">
    <property type="term" value="F:purine nucleobase transmembrane transporter activity"/>
    <property type="evidence" value="ECO:0007669"/>
    <property type="project" value="TreeGrafter"/>
</dbReference>
<feature type="region of interest" description="Disordered" evidence="7">
    <location>
        <begin position="1"/>
        <end position="22"/>
    </location>
</feature>
<accession>A0A450WJZ3</accession>
<dbReference type="GO" id="GO:0012505">
    <property type="term" value="C:endomembrane system"/>
    <property type="evidence" value="ECO:0007669"/>
    <property type="project" value="UniProtKB-SubCell"/>
</dbReference>
<feature type="transmembrane region" description="Helical" evidence="8">
    <location>
        <begin position="539"/>
        <end position="556"/>
    </location>
</feature>
<evidence type="ECO:0000256" key="5">
    <source>
        <dbReference type="ARBA" id="ARBA00022989"/>
    </source>
</evidence>
<feature type="transmembrane region" description="Helical" evidence="8">
    <location>
        <begin position="244"/>
        <end position="263"/>
    </location>
</feature>
<feature type="transmembrane region" description="Helical" evidence="8">
    <location>
        <begin position="275"/>
        <end position="292"/>
    </location>
</feature>
<dbReference type="EMBL" id="CAADFN010000031">
    <property type="protein sequence ID" value="VFK17346.1"/>
    <property type="molecule type" value="Genomic_DNA"/>
</dbReference>
<feature type="transmembrane region" description="Helical" evidence="8">
    <location>
        <begin position="436"/>
        <end position="458"/>
    </location>
</feature>
<dbReference type="PANTHER" id="PTHR43337">
    <property type="entry name" value="XANTHINE/URACIL PERMEASE C887.17-RELATED"/>
    <property type="match status" value="1"/>
</dbReference>
<proteinExistence type="inferred from homology"/>
<reference evidence="9" key="1">
    <citation type="submission" date="2019-02" db="EMBL/GenBank/DDBJ databases">
        <authorList>
            <person name="Gruber-Vodicka R. H."/>
            <person name="Seah K. B. B."/>
        </authorList>
    </citation>
    <scope>NUCLEOTIDE SEQUENCE</scope>
    <source>
        <strain evidence="9">BECK_BY7</strain>
    </source>
</reference>
<dbReference type="Pfam" id="PF00860">
    <property type="entry name" value="Xan_ur_permease"/>
    <property type="match status" value="1"/>
</dbReference>
<dbReference type="GO" id="GO:0005886">
    <property type="term" value="C:plasma membrane"/>
    <property type="evidence" value="ECO:0007669"/>
    <property type="project" value="TreeGrafter"/>
</dbReference>
<evidence type="ECO:0000256" key="2">
    <source>
        <dbReference type="ARBA" id="ARBA00005697"/>
    </source>
</evidence>
<protein>
    <submittedName>
        <fullName evidence="9">Xanthine/uracil/vitamin C permease, AzgA family</fullName>
    </submittedName>
</protein>
<comment type="subcellular location">
    <subcellularLocation>
        <location evidence="1">Endomembrane system</location>
        <topology evidence="1">Multi-pass membrane protein</topology>
    </subcellularLocation>
</comment>
<organism evidence="9">
    <name type="scientific">Candidatus Kentrum sp. LFY</name>
    <dbReference type="NCBI Taxonomy" id="2126342"/>
    <lineage>
        <taxon>Bacteria</taxon>
        <taxon>Pseudomonadati</taxon>
        <taxon>Pseudomonadota</taxon>
        <taxon>Gammaproteobacteria</taxon>
        <taxon>Candidatus Kentrum</taxon>
    </lineage>
</organism>
<feature type="compositionally biased region" description="Polar residues" evidence="7">
    <location>
        <begin position="99"/>
        <end position="118"/>
    </location>
</feature>
<evidence type="ECO:0000313" key="9">
    <source>
        <dbReference type="EMBL" id="VFK17346.1"/>
    </source>
</evidence>
<dbReference type="InterPro" id="IPR006043">
    <property type="entry name" value="NCS2"/>
</dbReference>
<feature type="region of interest" description="Disordered" evidence="7">
    <location>
        <begin position="80"/>
        <end position="121"/>
    </location>
</feature>
<evidence type="ECO:0000256" key="8">
    <source>
        <dbReference type="SAM" id="Phobius"/>
    </source>
</evidence>
<evidence type="ECO:0000256" key="3">
    <source>
        <dbReference type="ARBA" id="ARBA00022448"/>
    </source>
</evidence>
<gene>
    <name evidence="9" type="ORF">BECKLFY1418C_GA0070996_10317</name>
</gene>
<feature type="transmembrane region" description="Helical" evidence="8">
    <location>
        <begin position="478"/>
        <end position="500"/>
    </location>
</feature>
<dbReference type="AlphaFoldDB" id="A0A450WJZ3"/>
<feature type="transmembrane region" description="Helical" evidence="8">
    <location>
        <begin position="214"/>
        <end position="238"/>
    </location>
</feature>
<feature type="transmembrane region" description="Helical" evidence="8">
    <location>
        <begin position="568"/>
        <end position="595"/>
    </location>
</feature>
<feature type="transmembrane region" description="Helical" evidence="8">
    <location>
        <begin position="512"/>
        <end position="532"/>
    </location>
</feature>
<feature type="compositionally biased region" description="Basic and acidic residues" evidence="7">
    <location>
        <begin position="80"/>
        <end position="95"/>
    </location>
</feature>
<feature type="transmembrane region" description="Helical" evidence="8">
    <location>
        <begin position="607"/>
        <end position="623"/>
    </location>
</feature>
<dbReference type="InterPro" id="IPR045018">
    <property type="entry name" value="Azg-like"/>
</dbReference>
<comment type="similarity">
    <text evidence="2">Belongs to the nucleobase:cation symporter-2 (NCS2) (TC 2.A.40) family. Azg-like subfamily.</text>
</comment>
<sequence length="624" mass="66656">MRHWTGDNAFFEPHPEGTPKMPWDRLEEIGGKVGRGPGKNRKIFARKFIRKHFHIERAARHPDCPSARYLASKLRALGEPRSEIRSKKAESDPRPDMNPSATRSDMSFVSASRQNPNGMGSDLGTGFSRIFVFPIRKSQAPLGYTNPTNLFISGSSLISRVLQNNDLALTDTESRFIGSKGSLAEAHDPQPHPRTIMNQFFRLQENNTDVKTEVIAGITTFMTMAYILAVNPGILSATGMDKNALFTATALSGAVATLAMGFLARLPFALAPGMGLNAFFAFTVVLGMGYSWQFALTAIFLEGIIFLILTVLNIRELIVNTIPLAMKHAISAGIGLFIAFVGLQNAGIIVDNDAVLVGLGDITPAALVALVGILITGALLAARIKGALLIGIFAATILGIPAGITSLPDGAPIGAPPSLAPIFWQFDFSQVFTMDMAIVLLTFLFVDLFDTVGTLVGVSAKAGMLDHKGNVPRAKPALLSDAIGTTFGAMVGTSTVTTYVESASGVAEGGRTGLTALTVAALFLVSLFFAPLFTMIPSAATAPALILVGLFMLSPIQNIDLTDFTESIPVFLTILIIPLTYSIAEGIVFGILSFVLLKLLTGRGKEVSLVMYVLALIFVVRFFV</sequence>